<keyword evidence="3 4" id="KW-0012">Acyltransferase</keyword>
<dbReference type="PANTHER" id="PTHR11104">
    <property type="entry name" value="AMINOGLYCOSIDE N3-ACETYLTRANSFERASE"/>
    <property type="match status" value="1"/>
</dbReference>
<evidence type="ECO:0000256" key="1">
    <source>
        <dbReference type="ARBA" id="ARBA00006383"/>
    </source>
</evidence>
<evidence type="ECO:0000256" key="4">
    <source>
        <dbReference type="RuleBase" id="RU365031"/>
    </source>
</evidence>
<dbReference type="RefSeq" id="WP_338753252.1">
    <property type="nucleotide sequence ID" value="NZ_CP147404.1"/>
</dbReference>
<proteinExistence type="inferred from homology"/>
<keyword evidence="2 4" id="KW-0808">Transferase</keyword>
<sequence>MARKDLIDQTKSLITRETLVKDLHALGLKLGDHVIVHSSLSSIGWVAGGEIAVIQALMDTITVEGSIVMPAQTTHNTDPKYWENPPVPEEWWPSIRFMMPAYLPDITPTLGMGKIAEAFRSFPDVRRSLHPACSFTAWGKHTDWIVSHHAPDFPFGDHSPLAKLYDLDASILFIGTDYDSCTAMHLGESRAKDGRPIFEQGSAMLENGERVWKTYQQLEEYSNRFQDVGAAFEQLHHVHTGNIGQAACKVIKLRPLVDFTAQYFNDLSKQQNDSL</sequence>
<reference evidence="5 6" key="1">
    <citation type="submission" date="2024-02" db="EMBL/GenBank/DDBJ databases">
        <title>Seven novel Bacillus-like species.</title>
        <authorList>
            <person name="Liu G."/>
        </authorList>
    </citation>
    <scope>NUCLEOTIDE SEQUENCE [LARGE SCALE GENOMIC DNA]</scope>
    <source>
        <strain evidence="5 6">FJAT-52991</strain>
    </source>
</reference>
<accession>A0ABZ2N889</accession>
<comment type="catalytic activity">
    <reaction evidence="4">
        <text>a 2-deoxystreptamine antibiotic + acetyl-CoA = an N(3)-acetyl-2-deoxystreptamine antibiotic + CoA + H(+)</text>
        <dbReference type="Rhea" id="RHEA:12665"/>
        <dbReference type="ChEBI" id="CHEBI:15378"/>
        <dbReference type="ChEBI" id="CHEBI:57287"/>
        <dbReference type="ChEBI" id="CHEBI:57288"/>
        <dbReference type="ChEBI" id="CHEBI:57921"/>
        <dbReference type="ChEBI" id="CHEBI:77452"/>
        <dbReference type="EC" id="2.3.1.81"/>
    </reaction>
</comment>
<evidence type="ECO:0000313" key="5">
    <source>
        <dbReference type="EMBL" id="WXB93769.1"/>
    </source>
</evidence>
<protein>
    <recommendedName>
        <fullName evidence="4">Aminoglycoside N(3)-acetyltransferase</fullName>
        <ecNumber evidence="4">2.3.1.-</ecNumber>
    </recommendedName>
</protein>
<dbReference type="Pfam" id="PF02522">
    <property type="entry name" value="Antibiotic_NAT"/>
    <property type="match status" value="1"/>
</dbReference>
<dbReference type="InterPro" id="IPR028345">
    <property type="entry name" value="Antibiotic_NAT-like"/>
</dbReference>
<dbReference type="SUPFAM" id="SSF110710">
    <property type="entry name" value="TTHA0583/YokD-like"/>
    <property type="match status" value="1"/>
</dbReference>
<dbReference type="EMBL" id="CP147404">
    <property type="protein sequence ID" value="WXB93769.1"/>
    <property type="molecule type" value="Genomic_DNA"/>
</dbReference>
<comment type="similarity">
    <text evidence="1 4">Belongs to the antibiotic N-acetyltransferase family.</text>
</comment>
<dbReference type="PANTHER" id="PTHR11104:SF0">
    <property type="entry name" value="SPBETA PROPHAGE-DERIVED AMINOGLYCOSIDE N(3')-ACETYLTRANSFERASE-LIKE PROTEIN YOKD"/>
    <property type="match status" value="1"/>
</dbReference>
<dbReference type="InterPro" id="IPR003679">
    <property type="entry name" value="Amioglycoside_AcTrfase"/>
</dbReference>
<evidence type="ECO:0000256" key="2">
    <source>
        <dbReference type="ARBA" id="ARBA00022679"/>
    </source>
</evidence>
<gene>
    <name evidence="5" type="ORF">WDJ61_03720</name>
</gene>
<name>A0ABZ2N889_9BACI</name>
<keyword evidence="6" id="KW-1185">Reference proteome</keyword>
<evidence type="ECO:0000313" key="6">
    <source>
        <dbReference type="Proteomes" id="UP001387364"/>
    </source>
</evidence>
<keyword evidence="4" id="KW-0046">Antibiotic resistance</keyword>
<dbReference type="Proteomes" id="UP001387364">
    <property type="component" value="Chromosome"/>
</dbReference>
<organism evidence="5 6">
    <name type="scientific">Bacillus kandeliae</name>
    <dbReference type="NCBI Taxonomy" id="3129297"/>
    <lineage>
        <taxon>Bacteria</taxon>
        <taxon>Bacillati</taxon>
        <taxon>Bacillota</taxon>
        <taxon>Bacilli</taxon>
        <taxon>Bacillales</taxon>
        <taxon>Bacillaceae</taxon>
        <taxon>Bacillus</taxon>
    </lineage>
</organism>
<dbReference type="EC" id="2.3.1.-" evidence="4"/>
<evidence type="ECO:0000256" key="3">
    <source>
        <dbReference type="ARBA" id="ARBA00023315"/>
    </source>
</evidence>